<accession>A0AA40F1G6</accession>
<comment type="caution">
    <text evidence="3">The sequence shown here is derived from an EMBL/GenBank/DDBJ whole genome shotgun (WGS) entry which is preliminary data.</text>
</comment>
<proteinExistence type="predicted"/>
<feature type="chain" id="PRO_5041206431" description="Extracellular membrane protein CFEM domain-containing protein" evidence="2">
    <location>
        <begin position="19"/>
        <end position="276"/>
    </location>
</feature>
<evidence type="ECO:0008006" key="5">
    <source>
        <dbReference type="Google" id="ProtNLM"/>
    </source>
</evidence>
<keyword evidence="2" id="KW-0732">Signal</keyword>
<sequence>MKTTTVATVLASAAGANAQWFGQAPECAQSCLKSQWSTATGGWPAPTEYCGTGQVAPAASCISSACAATPTAITSYSSLSSSLCEKIASCSKAGSTGVLTLTAPAFTGTGFPGFAGGRGGPGGGPGGRGGPGGGPGGPFGGGGGHGPWGADGITRTWTGGVYTVTGCAFAGSPWAGGPDGWNGGLGGSPWGNWGAGWKWSTATKTITQVLTITEAGSTRVTTSVGLATVAQAVNGEITQVSVIAQPQETPNAAAPNNAVKAMGVVLGGVVAVAGLL</sequence>
<evidence type="ECO:0000256" key="1">
    <source>
        <dbReference type="SAM" id="MobiDB-lite"/>
    </source>
</evidence>
<evidence type="ECO:0000256" key="2">
    <source>
        <dbReference type="SAM" id="SignalP"/>
    </source>
</evidence>
<organism evidence="3 4">
    <name type="scientific">Schizothecium vesticola</name>
    <dbReference type="NCBI Taxonomy" id="314040"/>
    <lineage>
        <taxon>Eukaryota</taxon>
        <taxon>Fungi</taxon>
        <taxon>Dikarya</taxon>
        <taxon>Ascomycota</taxon>
        <taxon>Pezizomycotina</taxon>
        <taxon>Sordariomycetes</taxon>
        <taxon>Sordariomycetidae</taxon>
        <taxon>Sordariales</taxon>
        <taxon>Schizotheciaceae</taxon>
        <taxon>Schizothecium</taxon>
    </lineage>
</organism>
<evidence type="ECO:0000313" key="4">
    <source>
        <dbReference type="Proteomes" id="UP001172155"/>
    </source>
</evidence>
<keyword evidence="4" id="KW-1185">Reference proteome</keyword>
<feature type="region of interest" description="Disordered" evidence="1">
    <location>
        <begin position="112"/>
        <end position="152"/>
    </location>
</feature>
<reference evidence="3" key="1">
    <citation type="submission" date="2023-06" db="EMBL/GenBank/DDBJ databases">
        <title>Genome-scale phylogeny and comparative genomics of the fungal order Sordariales.</title>
        <authorList>
            <consortium name="Lawrence Berkeley National Laboratory"/>
            <person name="Hensen N."/>
            <person name="Bonometti L."/>
            <person name="Westerberg I."/>
            <person name="Brannstrom I.O."/>
            <person name="Guillou S."/>
            <person name="Cros-Aarteil S."/>
            <person name="Calhoun S."/>
            <person name="Haridas S."/>
            <person name="Kuo A."/>
            <person name="Mondo S."/>
            <person name="Pangilinan J."/>
            <person name="Riley R."/>
            <person name="LaButti K."/>
            <person name="Andreopoulos B."/>
            <person name="Lipzen A."/>
            <person name="Chen C."/>
            <person name="Yanf M."/>
            <person name="Daum C."/>
            <person name="Ng V."/>
            <person name="Clum A."/>
            <person name="Steindorff A."/>
            <person name="Ohm R."/>
            <person name="Martin F."/>
            <person name="Silar P."/>
            <person name="Natvig D."/>
            <person name="Lalanne C."/>
            <person name="Gautier V."/>
            <person name="Ament-velasquez S.L."/>
            <person name="Kruys A."/>
            <person name="Hutchinson M.I."/>
            <person name="Powell A.J."/>
            <person name="Barry K."/>
            <person name="Miller A.N."/>
            <person name="Grigoriev I.V."/>
            <person name="Debuchy R."/>
            <person name="Gladieux P."/>
            <person name="Thoren M.H."/>
            <person name="Johannesson H."/>
        </authorList>
    </citation>
    <scope>NUCLEOTIDE SEQUENCE</scope>
    <source>
        <strain evidence="3">SMH3187-1</strain>
    </source>
</reference>
<gene>
    <name evidence="3" type="ORF">B0T18DRAFT_389089</name>
</gene>
<dbReference type="Proteomes" id="UP001172155">
    <property type="component" value="Unassembled WGS sequence"/>
</dbReference>
<protein>
    <recommendedName>
        <fullName evidence="5">Extracellular membrane protein CFEM domain-containing protein</fullName>
    </recommendedName>
</protein>
<dbReference type="AlphaFoldDB" id="A0AA40F1G6"/>
<feature type="signal peptide" evidence="2">
    <location>
        <begin position="1"/>
        <end position="18"/>
    </location>
</feature>
<name>A0AA40F1G6_9PEZI</name>
<evidence type="ECO:0000313" key="3">
    <source>
        <dbReference type="EMBL" id="KAK0749515.1"/>
    </source>
</evidence>
<dbReference type="EMBL" id="JAUKUD010000003">
    <property type="protein sequence ID" value="KAK0749515.1"/>
    <property type="molecule type" value="Genomic_DNA"/>
</dbReference>
<feature type="compositionally biased region" description="Gly residues" evidence="1">
    <location>
        <begin position="112"/>
        <end position="149"/>
    </location>
</feature>